<name>A0AB34KEI5_9PEZI</name>
<dbReference type="InterPro" id="IPR014001">
    <property type="entry name" value="Helicase_ATP-bd"/>
</dbReference>
<feature type="domain" description="Helicase C-terminal" evidence="9">
    <location>
        <begin position="634"/>
        <end position="797"/>
    </location>
</feature>
<dbReference type="InterPro" id="IPR001650">
    <property type="entry name" value="Helicase_C-like"/>
</dbReference>
<dbReference type="InterPro" id="IPR001965">
    <property type="entry name" value="Znf_PHD"/>
</dbReference>
<evidence type="ECO:0000256" key="4">
    <source>
        <dbReference type="ARBA" id="ARBA00022801"/>
    </source>
</evidence>
<evidence type="ECO:0000256" key="7">
    <source>
        <dbReference type="SAM" id="MobiDB-lite"/>
    </source>
</evidence>
<proteinExistence type="predicted"/>
<feature type="compositionally biased region" description="Polar residues" evidence="7">
    <location>
        <begin position="58"/>
        <end position="69"/>
    </location>
</feature>
<dbReference type="Pfam" id="PF00271">
    <property type="entry name" value="Helicase_C"/>
    <property type="match status" value="1"/>
</dbReference>
<dbReference type="EMBL" id="JAAQHG020000035">
    <property type="protein sequence ID" value="KAL1583464.1"/>
    <property type="molecule type" value="Genomic_DNA"/>
</dbReference>
<dbReference type="GeneID" id="96008998"/>
<evidence type="ECO:0000256" key="6">
    <source>
        <dbReference type="ARBA" id="ARBA00022840"/>
    </source>
</evidence>
<feature type="compositionally biased region" description="Polar residues" evidence="7">
    <location>
        <begin position="142"/>
        <end position="156"/>
    </location>
</feature>
<dbReference type="FunFam" id="3.40.50.10810:FF:000114">
    <property type="entry name" value="DNA repair protein rad8"/>
    <property type="match status" value="1"/>
</dbReference>
<dbReference type="Pfam" id="PF00176">
    <property type="entry name" value="SNF2-rel_dom"/>
    <property type="match status" value="1"/>
</dbReference>
<evidence type="ECO:0000256" key="5">
    <source>
        <dbReference type="ARBA" id="ARBA00022833"/>
    </source>
</evidence>
<dbReference type="PROSITE" id="PS51194">
    <property type="entry name" value="HELICASE_CTER"/>
    <property type="match status" value="1"/>
</dbReference>
<evidence type="ECO:0008006" key="12">
    <source>
        <dbReference type="Google" id="ProtNLM"/>
    </source>
</evidence>
<organism evidence="10 11">
    <name type="scientific">Cladosporium halotolerans</name>
    <dbReference type="NCBI Taxonomy" id="1052096"/>
    <lineage>
        <taxon>Eukaryota</taxon>
        <taxon>Fungi</taxon>
        <taxon>Dikarya</taxon>
        <taxon>Ascomycota</taxon>
        <taxon>Pezizomycotina</taxon>
        <taxon>Dothideomycetes</taxon>
        <taxon>Dothideomycetidae</taxon>
        <taxon>Cladosporiales</taxon>
        <taxon>Cladosporiaceae</taxon>
        <taxon>Cladosporium</taxon>
    </lineage>
</organism>
<feature type="compositionally biased region" description="Polar residues" evidence="7">
    <location>
        <begin position="84"/>
        <end position="95"/>
    </location>
</feature>
<feature type="compositionally biased region" description="Basic and acidic residues" evidence="7">
    <location>
        <begin position="789"/>
        <end position="803"/>
    </location>
</feature>
<gene>
    <name evidence="10" type="ORF">WHR41_07556</name>
</gene>
<dbReference type="SMART" id="SM00249">
    <property type="entry name" value="PHD"/>
    <property type="match status" value="1"/>
</dbReference>
<dbReference type="SUPFAM" id="SSF57903">
    <property type="entry name" value="FYVE/PHD zinc finger"/>
    <property type="match status" value="1"/>
</dbReference>
<evidence type="ECO:0000313" key="10">
    <source>
        <dbReference type="EMBL" id="KAL1583464.1"/>
    </source>
</evidence>
<dbReference type="SMART" id="SM00490">
    <property type="entry name" value="HELICc"/>
    <property type="match status" value="1"/>
</dbReference>
<evidence type="ECO:0000313" key="11">
    <source>
        <dbReference type="Proteomes" id="UP000803884"/>
    </source>
</evidence>
<dbReference type="InterPro" id="IPR019787">
    <property type="entry name" value="Znf_PHD-finger"/>
</dbReference>
<feature type="domain" description="Helicase ATP-binding" evidence="8">
    <location>
        <begin position="249"/>
        <end position="442"/>
    </location>
</feature>
<keyword evidence="1" id="KW-0479">Metal-binding</keyword>
<feature type="compositionally biased region" description="Polar residues" evidence="7">
    <location>
        <begin position="1123"/>
        <end position="1138"/>
    </location>
</feature>
<dbReference type="Gene3D" id="3.40.50.300">
    <property type="entry name" value="P-loop containing nucleotide triphosphate hydrolases"/>
    <property type="match status" value="1"/>
</dbReference>
<dbReference type="InterPro" id="IPR038718">
    <property type="entry name" value="SNF2-like_sf"/>
</dbReference>
<keyword evidence="4" id="KW-0378">Hydrolase</keyword>
<evidence type="ECO:0000259" key="8">
    <source>
        <dbReference type="PROSITE" id="PS51192"/>
    </source>
</evidence>
<sequence length="1149" mass="128166">MENSQSPDQRKAASIGASPPRTPRTPTKLSDLLVAFGASPSPASVSKMRKEMQHQIDKASSVSSESPLSFASLPKSPTPAKANIDTTGTLTSEGSATAAGAPQGSAPVPAVPTTRQLPTRAARQTVSYAITHRTYKKSIASDANNPFTTKTPSTGISPMESKKRATARNLIRNEIASQTKPKRDTFLLAHKEFFVPLLPASNYIARLEKQRAINGQDPEIVPKDPLSPQPTGIKAIVKPYQMEGLSFLVHMYRNGMSAVLGDEMGLGKTLQTLSLFQYLKVTDPVTSEEERPFLVICPLSVLPSWTTEVAKWVPELKAITFHGTKQVRDRLKREILGAIDRYGVQTKGTSKNDAIDLSEDPNPVDVVITSYEMFVSEQAWFKSAFVWRYVVLDEGHKIKSERTNVATSLQSLQAEHRLILTGTPLQNNLQELWSLLHWLFPEVFTADTATGFQQAFDLTKGRASTSFMDSARRLLELIMLRRMKSSPGVDLDLEPKEEVLLFVPLTPMQRFWYTRLLTKVDTLLLEDLFKASKVKAEEDVKQTSADDQKPTLAQNGASNTGNLDIWADSKNIMVDAMQASESSDKDYRKLMNLLVQLRKACSHPYLLPGSCPEPYVIGNHVRIASGKFIVLDKLLQELVIKQGKKILIFSGWTRTLDIIEDLLAFIRNASGSGSLKYLRLDGSTVRAKRNLAIRMFNDPKSNCNIMLLSTRAGGLGINLTPATEVVFMDEDWNPQVTLQAEARSHRIGQTQKVTVYKLCTQGTVEEQMMSRIRKKMYLSVKVTGNMRNLHTDRQSNKRKHGEDFSGEDDTPQLDKSELKSLIRRGAQTLVTPEIDVNEMIGWDWETTLEKCKDRQQDPLATNLDTDAKPDVDEEAWLNNVEKVETAIFEGKRHHGKAASAVGAPLDLNHADRRLGKNTTVMVDGFAINKESMECADWEAVPTFAGKDPRLAEPKKAKKKPITSQDHCQVCWDGGDLVCCSGCPRSYHVDCLSKEMQGKAGISSGNFYCPQHECFDCTKKTTEAGGLMYRCRWCEKGFCEDCLQWDTARLIDESIPELEMLGYHTNHGFFVDCHVCVRHWENDPNSDFQHMQKEKLRIEKDYERFTAVAIAAASSADSGPHTPATVSEAKTPTDATMQMSKKPKLDYFSQ</sequence>
<keyword evidence="5" id="KW-0862">Zinc</keyword>
<dbReference type="GO" id="GO:0005524">
    <property type="term" value="F:ATP binding"/>
    <property type="evidence" value="ECO:0007669"/>
    <property type="project" value="InterPro"/>
</dbReference>
<keyword evidence="11" id="KW-1185">Reference proteome</keyword>
<feature type="compositionally biased region" description="Basic and acidic residues" evidence="7">
    <location>
        <begin position="48"/>
        <end position="57"/>
    </location>
</feature>
<evidence type="ECO:0000259" key="9">
    <source>
        <dbReference type="PROSITE" id="PS51194"/>
    </source>
</evidence>
<feature type="region of interest" description="Disordered" evidence="7">
    <location>
        <begin position="1"/>
        <end position="122"/>
    </location>
</feature>
<dbReference type="GO" id="GO:0008270">
    <property type="term" value="F:zinc ion binding"/>
    <property type="evidence" value="ECO:0007669"/>
    <property type="project" value="UniProtKB-KW"/>
</dbReference>
<dbReference type="InterPro" id="IPR013083">
    <property type="entry name" value="Znf_RING/FYVE/PHD"/>
</dbReference>
<reference evidence="10 11" key="1">
    <citation type="journal article" date="2020" name="Microbiol. Resour. Announc.">
        <title>Draft Genome Sequence of a Cladosporium Species Isolated from the Mesophotic Ascidian Didemnum maculosum.</title>
        <authorList>
            <person name="Gioti A."/>
            <person name="Siaperas R."/>
            <person name="Nikolaivits E."/>
            <person name="Le Goff G."/>
            <person name="Ouazzani J."/>
            <person name="Kotoulas G."/>
            <person name="Topakas E."/>
        </authorList>
    </citation>
    <scope>NUCLEOTIDE SEQUENCE [LARGE SCALE GENOMIC DNA]</scope>
    <source>
        <strain evidence="10 11">TM138-S3</strain>
    </source>
</reference>
<feature type="region of interest" description="Disordered" evidence="7">
    <location>
        <begin position="142"/>
        <end position="162"/>
    </location>
</feature>
<dbReference type="Pfam" id="PF00628">
    <property type="entry name" value="PHD"/>
    <property type="match status" value="1"/>
</dbReference>
<dbReference type="CDD" id="cd17919">
    <property type="entry name" value="DEXHc_Snf"/>
    <property type="match status" value="1"/>
</dbReference>
<evidence type="ECO:0000256" key="3">
    <source>
        <dbReference type="ARBA" id="ARBA00022771"/>
    </source>
</evidence>
<dbReference type="PANTHER" id="PTHR10799">
    <property type="entry name" value="SNF2/RAD54 HELICASE FAMILY"/>
    <property type="match status" value="1"/>
</dbReference>
<keyword evidence="2" id="KW-0547">Nucleotide-binding</keyword>
<dbReference type="InterPro" id="IPR027417">
    <property type="entry name" value="P-loop_NTPase"/>
</dbReference>
<evidence type="ECO:0000256" key="1">
    <source>
        <dbReference type="ARBA" id="ARBA00022723"/>
    </source>
</evidence>
<feature type="region of interest" description="Disordered" evidence="7">
    <location>
        <begin position="1112"/>
        <end position="1149"/>
    </location>
</feature>
<feature type="region of interest" description="Disordered" evidence="7">
    <location>
        <begin position="787"/>
        <end position="813"/>
    </location>
</feature>
<comment type="caution">
    <text evidence="10">The sequence shown here is derived from an EMBL/GenBank/DDBJ whole genome shotgun (WGS) entry which is preliminary data.</text>
</comment>
<dbReference type="GO" id="GO:0016787">
    <property type="term" value="F:hydrolase activity"/>
    <property type="evidence" value="ECO:0007669"/>
    <property type="project" value="UniProtKB-KW"/>
</dbReference>
<feature type="compositionally biased region" description="Polar residues" evidence="7">
    <location>
        <begin position="113"/>
        <end position="122"/>
    </location>
</feature>
<dbReference type="InterPro" id="IPR049730">
    <property type="entry name" value="SNF2/RAD54-like_C"/>
</dbReference>
<dbReference type="Proteomes" id="UP000803884">
    <property type="component" value="Unassembled WGS sequence"/>
</dbReference>
<dbReference type="SMART" id="SM00487">
    <property type="entry name" value="DEXDc"/>
    <property type="match status" value="1"/>
</dbReference>
<evidence type="ECO:0000256" key="2">
    <source>
        <dbReference type="ARBA" id="ARBA00022741"/>
    </source>
</evidence>
<dbReference type="SUPFAM" id="SSF52540">
    <property type="entry name" value="P-loop containing nucleoside triphosphate hydrolases"/>
    <property type="match status" value="2"/>
</dbReference>
<dbReference type="Gene3D" id="3.40.50.10810">
    <property type="entry name" value="Tandem AAA-ATPase domain"/>
    <property type="match status" value="1"/>
</dbReference>
<dbReference type="InterPro" id="IPR000330">
    <property type="entry name" value="SNF2_N"/>
</dbReference>
<dbReference type="RefSeq" id="XP_069226571.1">
    <property type="nucleotide sequence ID" value="XM_069376160.1"/>
</dbReference>
<dbReference type="CDD" id="cd18793">
    <property type="entry name" value="SF2_C_SNF"/>
    <property type="match status" value="1"/>
</dbReference>
<dbReference type="AlphaFoldDB" id="A0AB34KEI5"/>
<accession>A0AB34KEI5</accession>
<keyword evidence="3" id="KW-0863">Zinc-finger</keyword>
<keyword evidence="6" id="KW-0067">ATP-binding</keyword>
<dbReference type="Gene3D" id="3.30.40.10">
    <property type="entry name" value="Zinc/RING finger domain, C3HC4 (zinc finger)"/>
    <property type="match status" value="1"/>
</dbReference>
<protein>
    <recommendedName>
        <fullName evidence="12">ISWI chromatin-remodeling complex ATPase ISW2</fullName>
    </recommendedName>
</protein>
<dbReference type="InterPro" id="IPR011011">
    <property type="entry name" value="Znf_FYVE_PHD"/>
</dbReference>
<dbReference type="PROSITE" id="PS51192">
    <property type="entry name" value="HELICASE_ATP_BIND_1"/>
    <property type="match status" value="1"/>
</dbReference>